<protein>
    <submittedName>
        <fullName evidence="1">Uncharacterized protein</fullName>
    </submittedName>
</protein>
<dbReference type="RefSeq" id="WP_200465620.1">
    <property type="nucleotide sequence ID" value="NZ_JAENRR010000033.1"/>
</dbReference>
<comment type="caution">
    <text evidence="1">The sequence shown here is derived from an EMBL/GenBank/DDBJ whole genome shotgun (WGS) entry which is preliminary data.</text>
</comment>
<name>A0ABS1HLH1_9BACT</name>
<accession>A0ABS1HLH1</accession>
<proteinExistence type="predicted"/>
<evidence type="ECO:0000313" key="2">
    <source>
        <dbReference type="Proteomes" id="UP000605676"/>
    </source>
</evidence>
<reference evidence="1 2" key="1">
    <citation type="submission" date="2021-01" db="EMBL/GenBank/DDBJ databases">
        <title>Carboxyliciviraga sp.nov., isolated from coastal sediments.</title>
        <authorList>
            <person name="Lu D."/>
            <person name="Zhang T."/>
        </authorList>
    </citation>
    <scope>NUCLEOTIDE SEQUENCE [LARGE SCALE GENOMIC DNA]</scope>
    <source>
        <strain evidence="1 2">N1Y132</strain>
    </source>
</reference>
<gene>
    <name evidence="1" type="ORF">JIV24_13695</name>
</gene>
<sequence>MPQHEVRKTIALIDKEIRRQETGSPIEMAGRLCMSVRMLYFYLDMMTHLGAIIHFSKELNSFEYEFEGYFKDGIRWVEYEKIEVPK</sequence>
<evidence type="ECO:0000313" key="1">
    <source>
        <dbReference type="EMBL" id="MBK3518392.1"/>
    </source>
</evidence>
<keyword evidence="2" id="KW-1185">Reference proteome</keyword>
<organism evidence="1 2">
    <name type="scientific">Carboxylicivirga marina</name>
    <dbReference type="NCBI Taxonomy" id="2800988"/>
    <lineage>
        <taxon>Bacteria</taxon>
        <taxon>Pseudomonadati</taxon>
        <taxon>Bacteroidota</taxon>
        <taxon>Bacteroidia</taxon>
        <taxon>Marinilabiliales</taxon>
        <taxon>Marinilabiliaceae</taxon>
        <taxon>Carboxylicivirga</taxon>
    </lineage>
</organism>
<dbReference type="Proteomes" id="UP000605676">
    <property type="component" value="Unassembled WGS sequence"/>
</dbReference>
<dbReference type="EMBL" id="JAENRR010000033">
    <property type="protein sequence ID" value="MBK3518392.1"/>
    <property type="molecule type" value="Genomic_DNA"/>
</dbReference>